<dbReference type="AlphaFoldDB" id="W2S7D3"/>
<dbReference type="PROSITE" id="PS50088">
    <property type="entry name" value="ANK_REPEAT"/>
    <property type="match status" value="1"/>
</dbReference>
<feature type="repeat" description="ANK" evidence="3">
    <location>
        <begin position="108"/>
        <end position="140"/>
    </location>
</feature>
<evidence type="ECO:0000313" key="5">
    <source>
        <dbReference type="EMBL" id="ETN44535.1"/>
    </source>
</evidence>
<gene>
    <name evidence="5" type="ORF">HMPREF1541_10205</name>
</gene>
<dbReference type="VEuPathDB" id="FungiDB:HMPREF1541_10205"/>
<dbReference type="PROSITE" id="PS50297">
    <property type="entry name" value="ANK_REP_REGION"/>
    <property type="match status" value="1"/>
</dbReference>
<dbReference type="OrthoDB" id="10057496at2759"/>
<dbReference type="EMBL" id="KB822714">
    <property type="protein sequence ID" value="ETN44535.1"/>
    <property type="molecule type" value="Genomic_DNA"/>
</dbReference>
<feature type="region of interest" description="Disordered" evidence="4">
    <location>
        <begin position="175"/>
        <end position="211"/>
    </location>
</feature>
<evidence type="ECO:0000256" key="2">
    <source>
        <dbReference type="ARBA" id="ARBA00023043"/>
    </source>
</evidence>
<dbReference type="RefSeq" id="XP_008713098.1">
    <property type="nucleotide sequence ID" value="XM_008714876.1"/>
</dbReference>
<dbReference type="GeneID" id="19977544"/>
<dbReference type="STRING" id="1220924.W2S7D3"/>
<dbReference type="PANTHER" id="PTHR24173">
    <property type="entry name" value="ANKYRIN REPEAT CONTAINING"/>
    <property type="match status" value="1"/>
</dbReference>
<dbReference type="Gene3D" id="1.25.40.20">
    <property type="entry name" value="Ankyrin repeat-containing domain"/>
    <property type="match status" value="1"/>
</dbReference>
<evidence type="ECO:0000256" key="4">
    <source>
        <dbReference type="SAM" id="MobiDB-lite"/>
    </source>
</evidence>
<dbReference type="Pfam" id="PF00023">
    <property type="entry name" value="Ank"/>
    <property type="match status" value="1"/>
</dbReference>
<accession>W2S7D3</accession>
<dbReference type="InterPro" id="IPR002110">
    <property type="entry name" value="Ankyrin_rpt"/>
</dbReference>
<organism evidence="5 6">
    <name type="scientific">Cyphellophora europaea (strain CBS 101466)</name>
    <name type="common">Phialophora europaea</name>
    <dbReference type="NCBI Taxonomy" id="1220924"/>
    <lineage>
        <taxon>Eukaryota</taxon>
        <taxon>Fungi</taxon>
        <taxon>Dikarya</taxon>
        <taxon>Ascomycota</taxon>
        <taxon>Pezizomycotina</taxon>
        <taxon>Eurotiomycetes</taxon>
        <taxon>Chaetothyriomycetidae</taxon>
        <taxon>Chaetothyriales</taxon>
        <taxon>Cyphellophoraceae</taxon>
        <taxon>Cyphellophora</taxon>
    </lineage>
</organism>
<keyword evidence="2 3" id="KW-0040">ANK repeat</keyword>
<dbReference type="InterPro" id="IPR036770">
    <property type="entry name" value="Ankyrin_rpt-contain_sf"/>
</dbReference>
<dbReference type="Proteomes" id="UP000030752">
    <property type="component" value="Unassembled WGS sequence"/>
</dbReference>
<evidence type="ECO:0000256" key="1">
    <source>
        <dbReference type="ARBA" id="ARBA00022737"/>
    </source>
</evidence>
<proteinExistence type="predicted"/>
<feature type="compositionally biased region" description="Basic and acidic residues" evidence="4">
    <location>
        <begin position="198"/>
        <end position="211"/>
    </location>
</feature>
<evidence type="ECO:0000313" key="6">
    <source>
        <dbReference type="Proteomes" id="UP000030752"/>
    </source>
</evidence>
<sequence>MPSANRVTLPEENIDDLIYLARASELTELQSTLEDLTKQHSCTPTDLLSAAIEPASGNSLLHYPAANGAIALVSHLLSLVQPQHAPSSTATSKPAPQVAQILNHSNASGNTPLHWAALNGHLEVVQALVTAGADPGVRNGAGRDVIVEAEMSGKEEGVKCAEWLLGSWEGVESGVGGAEVAEGDETSAVDGEGSAGAEIKEGEHKDEEASR</sequence>
<dbReference type="eggNOG" id="KOG0504">
    <property type="taxonomic scope" value="Eukaryota"/>
</dbReference>
<reference evidence="5 6" key="1">
    <citation type="submission" date="2013-03" db="EMBL/GenBank/DDBJ databases">
        <title>The Genome Sequence of Phialophora europaea CBS 101466.</title>
        <authorList>
            <consortium name="The Broad Institute Genomics Platform"/>
            <person name="Cuomo C."/>
            <person name="de Hoog S."/>
            <person name="Gorbushina A."/>
            <person name="Walker B."/>
            <person name="Young S.K."/>
            <person name="Zeng Q."/>
            <person name="Gargeya S."/>
            <person name="Fitzgerald M."/>
            <person name="Haas B."/>
            <person name="Abouelleil A."/>
            <person name="Allen A.W."/>
            <person name="Alvarado L."/>
            <person name="Arachchi H.M."/>
            <person name="Berlin A.M."/>
            <person name="Chapman S.B."/>
            <person name="Gainer-Dewar J."/>
            <person name="Goldberg J."/>
            <person name="Griggs A."/>
            <person name="Gujja S."/>
            <person name="Hansen M."/>
            <person name="Howarth C."/>
            <person name="Imamovic A."/>
            <person name="Ireland A."/>
            <person name="Larimer J."/>
            <person name="McCowan C."/>
            <person name="Murphy C."/>
            <person name="Pearson M."/>
            <person name="Poon T.W."/>
            <person name="Priest M."/>
            <person name="Roberts A."/>
            <person name="Saif S."/>
            <person name="Shea T."/>
            <person name="Sisk P."/>
            <person name="Sykes S."/>
            <person name="Wortman J."/>
            <person name="Nusbaum C."/>
            <person name="Birren B."/>
        </authorList>
    </citation>
    <scope>NUCLEOTIDE SEQUENCE [LARGE SCALE GENOMIC DNA]</scope>
    <source>
        <strain evidence="5 6">CBS 101466</strain>
    </source>
</reference>
<dbReference type="InParanoid" id="W2S7D3"/>
<dbReference type="SUPFAM" id="SSF48403">
    <property type="entry name" value="Ankyrin repeat"/>
    <property type="match status" value="1"/>
</dbReference>
<name>W2S7D3_CYPE1</name>
<keyword evidence="6" id="KW-1185">Reference proteome</keyword>
<protein>
    <submittedName>
        <fullName evidence="5">Uncharacterized protein</fullName>
    </submittedName>
</protein>
<dbReference type="FunCoup" id="W2S7D3">
    <property type="interactions" value="41"/>
</dbReference>
<dbReference type="SMART" id="SM00248">
    <property type="entry name" value="ANK"/>
    <property type="match status" value="2"/>
</dbReference>
<evidence type="ECO:0000256" key="3">
    <source>
        <dbReference type="PROSITE-ProRule" id="PRU00023"/>
    </source>
</evidence>
<dbReference type="PANTHER" id="PTHR24173:SF74">
    <property type="entry name" value="ANKYRIN REPEAT DOMAIN-CONTAINING PROTEIN 16"/>
    <property type="match status" value="1"/>
</dbReference>
<keyword evidence="1" id="KW-0677">Repeat</keyword>
<dbReference type="HOGENOM" id="CLU_000134_20_0_1"/>